<organism evidence="1">
    <name type="scientific">uncultured Caudovirales phage</name>
    <dbReference type="NCBI Taxonomy" id="2100421"/>
    <lineage>
        <taxon>Viruses</taxon>
        <taxon>Duplodnaviria</taxon>
        <taxon>Heunggongvirae</taxon>
        <taxon>Uroviricota</taxon>
        <taxon>Caudoviricetes</taxon>
        <taxon>Peduoviridae</taxon>
        <taxon>Maltschvirus</taxon>
        <taxon>Maltschvirus maltsch</taxon>
    </lineage>
</organism>
<protein>
    <submittedName>
        <fullName evidence="1">Uncharacterized protein</fullName>
    </submittedName>
</protein>
<gene>
    <name evidence="1" type="ORF">UFOVP826_66</name>
</gene>
<accession>A0A6J5P016</accession>
<name>A0A6J5P016_9CAUD</name>
<dbReference type="EMBL" id="LR796765">
    <property type="protein sequence ID" value="CAB4164663.1"/>
    <property type="molecule type" value="Genomic_DNA"/>
</dbReference>
<sequence length="130" mass="14395">MAGVRGRPRRVALTEGQTIAETMEPLPSIVDDTEQERQSVINPTDYTRPVIINPRHVKPTPERMGVVLEKMAKFLERGFEITPDRDGVSITIRKGQCAESINITSSDVELQRAVNRVAVWAATARAAVQS</sequence>
<proteinExistence type="predicted"/>
<evidence type="ECO:0000313" key="1">
    <source>
        <dbReference type="EMBL" id="CAB4164663.1"/>
    </source>
</evidence>
<reference evidence="1" key="1">
    <citation type="submission" date="2020-04" db="EMBL/GenBank/DDBJ databases">
        <authorList>
            <person name="Chiriac C."/>
            <person name="Salcher M."/>
            <person name="Ghai R."/>
            <person name="Kavagutti S V."/>
        </authorList>
    </citation>
    <scope>NUCLEOTIDE SEQUENCE</scope>
</reference>